<dbReference type="OrthoDB" id="7510023at2"/>
<keyword evidence="1" id="KW-0472">Membrane</keyword>
<dbReference type="Pfam" id="PF11003">
    <property type="entry name" value="DUF2842"/>
    <property type="match status" value="1"/>
</dbReference>
<dbReference type="RefSeq" id="WP_090055781.1">
    <property type="nucleotide sequence ID" value="NZ_FORH01000001.1"/>
</dbReference>
<evidence type="ECO:0000313" key="3">
    <source>
        <dbReference type="Proteomes" id="UP000199630"/>
    </source>
</evidence>
<keyword evidence="1" id="KW-0812">Transmembrane</keyword>
<gene>
    <name evidence="2" type="ORF">SAMN04487991_0188</name>
</gene>
<sequence length="80" mass="8878">MALSYKTRRRLALLILVLGLPAYIVMAVTVMNWIERPSIWVELLVYIGLGVLWAIPLKAVFKGIGQADPEAGPETPSQEE</sequence>
<dbReference type="InterPro" id="IPR021265">
    <property type="entry name" value="DUF2842"/>
</dbReference>
<evidence type="ECO:0008006" key="4">
    <source>
        <dbReference type="Google" id="ProtNLM"/>
    </source>
</evidence>
<dbReference type="Proteomes" id="UP000199630">
    <property type="component" value="Unassembled WGS sequence"/>
</dbReference>
<accession>A0A1I3J055</accession>
<dbReference type="STRING" id="588602.SAMN04487991_0188"/>
<dbReference type="EMBL" id="FORH01000001">
    <property type="protein sequence ID" value="SFI53436.1"/>
    <property type="molecule type" value="Genomic_DNA"/>
</dbReference>
<evidence type="ECO:0000256" key="1">
    <source>
        <dbReference type="SAM" id="Phobius"/>
    </source>
</evidence>
<organism evidence="2 3">
    <name type="scientific">Celeribacter neptunius</name>
    <dbReference type="NCBI Taxonomy" id="588602"/>
    <lineage>
        <taxon>Bacteria</taxon>
        <taxon>Pseudomonadati</taxon>
        <taxon>Pseudomonadota</taxon>
        <taxon>Alphaproteobacteria</taxon>
        <taxon>Rhodobacterales</taxon>
        <taxon>Roseobacteraceae</taxon>
        <taxon>Celeribacter</taxon>
    </lineage>
</organism>
<reference evidence="3" key="1">
    <citation type="submission" date="2016-10" db="EMBL/GenBank/DDBJ databases">
        <authorList>
            <person name="Varghese N."/>
            <person name="Submissions S."/>
        </authorList>
    </citation>
    <scope>NUCLEOTIDE SEQUENCE [LARGE SCALE GENOMIC DNA]</scope>
    <source>
        <strain evidence="3">DSM 26471</strain>
    </source>
</reference>
<evidence type="ECO:0000313" key="2">
    <source>
        <dbReference type="EMBL" id="SFI53436.1"/>
    </source>
</evidence>
<protein>
    <recommendedName>
        <fullName evidence="4">DUF2842 domain-containing protein</fullName>
    </recommendedName>
</protein>
<keyword evidence="1" id="KW-1133">Transmembrane helix</keyword>
<keyword evidence="3" id="KW-1185">Reference proteome</keyword>
<feature type="transmembrane region" description="Helical" evidence="1">
    <location>
        <begin position="43"/>
        <end position="61"/>
    </location>
</feature>
<dbReference type="AlphaFoldDB" id="A0A1I3J055"/>
<name>A0A1I3J055_9RHOB</name>
<proteinExistence type="predicted"/>